<dbReference type="STRING" id="1393122.SAMN05660895_1581"/>
<dbReference type="OrthoDB" id="676513at2"/>
<gene>
    <name evidence="2" type="ORF">SAMN05660895_1581</name>
</gene>
<reference evidence="3" key="1">
    <citation type="submission" date="2016-10" db="EMBL/GenBank/DDBJ databases">
        <authorList>
            <person name="Varghese N."/>
            <person name="Submissions S."/>
        </authorList>
    </citation>
    <scope>NUCLEOTIDE SEQUENCE [LARGE SCALE GENOMIC DNA]</scope>
    <source>
        <strain evidence="3">DSM 14807</strain>
    </source>
</reference>
<keyword evidence="1" id="KW-1133">Transmembrane helix</keyword>
<keyword evidence="1" id="KW-0812">Transmembrane</keyword>
<accession>A0A1I7NET5</accession>
<dbReference type="RefSeq" id="WP_092459593.1">
    <property type="nucleotide sequence ID" value="NZ_FPCJ01000001.1"/>
</dbReference>
<dbReference type="EMBL" id="FPCJ01000001">
    <property type="protein sequence ID" value="SFV33175.1"/>
    <property type="molecule type" value="Genomic_DNA"/>
</dbReference>
<organism evidence="2 3">
    <name type="scientific">Thermoflavifilum thermophilum</name>
    <dbReference type="NCBI Taxonomy" id="1393122"/>
    <lineage>
        <taxon>Bacteria</taxon>
        <taxon>Pseudomonadati</taxon>
        <taxon>Bacteroidota</taxon>
        <taxon>Chitinophagia</taxon>
        <taxon>Chitinophagales</taxon>
        <taxon>Chitinophagaceae</taxon>
        <taxon>Thermoflavifilum</taxon>
    </lineage>
</organism>
<evidence type="ECO:0000313" key="2">
    <source>
        <dbReference type="EMBL" id="SFV33175.1"/>
    </source>
</evidence>
<sequence length="69" mass="8167">MEQELHHARPNYNDILTSRTSTSRFLFYLYVAILVAFFLGMCYGLYVHRYKGKPNVEIPSNTLYNPTYK</sequence>
<protein>
    <submittedName>
        <fullName evidence="2">Uncharacterized protein</fullName>
    </submittedName>
</protein>
<evidence type="ECO:0000313" key="3">
    <source>
        <dbReference type="Proteomes" id="UP000199537"/>
    </source>
</evidence>
<feature type="transmembrane region" description="Helical" evidence="1">
    <location>
        <begin position="25"/>
        <end position="46"/>
    </location>
</feature>
<name>A0A1I7NET5_9BACT</name>
<evidence type="ECO:0000256" key="1">
    <source>
        <dbReference type="SAM" id="Phobius"/>
    </source>
</evidence>
<proteinExistence type="predicted"/>
<dbReference type="Proteomes" id="UP000199537">
    <property type="component" value="Unassembled WGS sequence"/>
</dbReference>
<dbReference type="AlphaFoldDB" id="A0A1I7NET5"/>
<keyword evidence="3" id="KW-1185">Reference proteome</keyword>
<keyword evidence="1" id="KW-0472">Membrane</keyword>